<keyword evidence="1" id="KW-0812">Transmembrane</keyword>
<dbReference type="InParanoid" id="A0A371RH40"/>
<feature type="transmembrane region" description="Helical" evidence="1">
    <location>
        <begin position="73"/>
        <end position="94"/>
    </location>
</feature>
<dbReference type="OrthoDB" id="9811032at2"/>
<dbReference type="EMBL" id="QUQO01000001">
    <property type="protein sequence ID" value="RFB04771.1"/>
    <property type="molecule type" value="Genomic_DNA"/>
</dbReference>
<feature type="transmembrane region" description="Helical" evidence="1">
    <location>
        <begin position="100"/>
        <end position="119"/>
    </location>
</feature>
<accession>A0A371RH40</accession>
<evidence type="ECO:0000313" key="2">
    <source>
        <dbReference type="EMBL" id="RFB04771.1"/>
    </source>
</evidence>
<name>A0A371RH40_9PROT</name>
<dbReference type="RefSeq" id="WP_116391404.1">
    <property type="nucleotide sequence ID" value="NZ_CAXQPM010000032.1"/>
</dbReference>
<keyword evidence="1" id="KW-1133">Transmembrane helix</keyword>
<evidence type="ECO:0000256" key="1">
    <source>
        <dbReference type="SAM" id="Phobius"/>
    </source>
</evidence>
<organism evidence="2 3">
    <name type="scientific">Parvularcula marina</name>
    <dbReference type="NCBI Taxonomy" id="2292771"/>
    <lineage>
        <taxon>Bacteria</taxon>
        <taxon>Pseudomonadati</taxon>
        <taxon>Pseudomonadota</taxon>
        <taxon>Alphaproteobacteria</taxon>
        <taxon>Parvularculales</taxon>
        <taxon>Parvularculaceae</taxon>
        <taxon>Parvularcula</taxon>
    </lineage>
</organism>
<protein>
    <submittedName>
        <fullName evidence="2">Uncharacterized protein</fullName>
    </submittedName>
</protein>
<feature type="transmembrane region" description="Helical" evidence="1">
    <location>
        <begin position="43"/>
        <end position="61"/>
    </location>
</feature>
<comment type="caution">
    <text evidence="2">The sequence shown here is derived from an EMBL/GenBank/DDBJ whole genome shotgun (WGS) entry which is preliminary data.</text>
</comment>
<reference evidence="2 3" key="1">
    <citation type="submission" date="2018-08" db="EMBL/GenBank/DDBJ databases">
        <title>Parvularcula sp. SM1705, isolated from surface water of the South Sea China.</title>
        <authorList>
            <person name="Sun L."/>
        </authorList>
    </citation>
    <scope>NUCLEOTIDE SEQUENCE [LARGE SCALE GENOMIC DNA]</scope>
    <source>
        <strain evidence="2 3">SM1705</strain>
    </source>
</reference>
<gene>
    <name evidence="2" type="ORF">DX908_05435</name>
</gene>
<keyword evidence="1" id="KW-0472">Membrane</keyword>
<dbReference type="AlphaFoldDB" id="A0A371RH40"/>
<proteinExistence type="predicted"/>
<sequence>MFSMIPLLALSLIIYAVANVLDGETLWTTQELFTLAMPAGNDWLVTFGDAFIIFSMLLLFIELLRATSTGTDSIVNHFLSAILMVANVLLFVMVSSFGNSVFFIYMAMTFLDFMAGFIITTKASRRDFGVAA</sequence>
<evidence type="ECO:0000313" key="3">
    <source>
        <dbReference type="Proteomes" id="UP000264589"/>
    </source>
</evidence>
<dbReference type="Proteomes" id="UP000264589">
    <property type="component" value="Unassembled WGS sequence"/>
</dbReference>
<keyword evidence="3" id="KW-1185">Reference proteome</keyword>